<accession>A0ABU1RWF9</accession>
<keyword evidence="2" id="KW-1185">Reference proteome</keyword>
<dbReference type="PANTHER" id="PTHR45947">
    <property type="entry name" value="SULFOQUINOVOSYL TRANSFERASE SQD2"/>
    <property type="match status" value="1"/>
</dbReference>
<proteinExistence type="predicted"/>
<protein>
    <submittedName>
        <fullName evidence="1">Glycosyltransferase involved in cell wall biosynthesis</fullName>
    </submittedName>
</protein>
<reference evidence="1 2" key="1">
    <citation type="submission" date="2023-07" db="EMBL/GenBank/DDBJ databases">
        <title>Sorghum-associated microbial communities from plants grown in Nebraska, USA.</title>
        <authorList>
            <person name="Schachtman D."/>
        </authorList>
    </citation>
    <scope>NUCLEOTIDE SEQUENCE [LARGE SCALE GENOMIC DNA]</scope>
    <source>
        <strain evidence="1 2">BE107</strain>
    </source>
</reference>
<dbReference type="PANTHER" id="PTHR45947:SF3">
    <property type="entry name" value="SULFOQUINOVOSYL TRANSFERASE SQD2"/>
    <property type="match status" value="1"/>
</dbReference>
<dbReference type="Gene3D" id="3.40.50.2000">
    <property type="entry name" value="Glycogen Phosphorylase B"/>
    <property type="match status" value="2"/>
</dbReference>
<dbReference type="SUPFAM" id="SSF53756">
    <property type="entry name" value="UDP-Glycosyltransferase/glycogen phosphorylase"/>
    <property type="match status" value="1"/>
</dbReference>
<organism evidence="1 2">
    <name type="scientific">Pseudoxanthomonas sacheonensis</name>
    <dbReference type="NCBI Taxonomy" id="443615"/>
    <lineage>
        <taxon>Bacteria</taxon>
        <taxon>Pseudomonadati</taxon>
        <taxon>Pseudomonadota</taxon>
        <taxon>Gammaproteobacteria</taxon>
        <taxon>Lysobacterales</taxon>
        <taxon>Lysobacteraceae</taxon>
        <taxon>Pseudoxanthomonas</taxon>
    </lineage>
</organism>
<evidence type="ECO:0000313" key="2">
    <source>
        <dbReference type="Proteomes" id="UP001254759"/>
    </source>
</evidence>
<name>A0ABU1RWF9_9GAMM</name>
<dbReference type="InterPro" id="IPR050194">
    <property type="entry name" value="Glycosyltransferase_grp1"/>
</dbReference>
<gene>
    <name evidence="1" type="ORF">J2W94_003419</name>
</gene>
<dbReference type="EMBL" id="JAVDTT010000005">
    <property type="protein sequence ID" value="MDR6843112.1"/>
    <property type="molecule type" value="Genomic_DNA"/>
</dbReference>
<comment type="caution">
    <text evidence="1">The sequence shown here is derived from an EMBL/GenBank/DDBJ whole genome shotgun (WGS) entry which is preliminary data.</text>
</comment>
<dbReference type="Pfam" id="PF13692">
    <property type="entry name" value="Glyco_trans_1_4"/>
    <property type="match status" value="1"/>
</dbReference>
<dbReference type="CDD" id="cd03801">
    <property type="entry name" value="GT4_PimA-like"/>
    <property type="match status" value="1"/>
</dbReference>
<dbReference type="RefSeq" id="WP_310095978.1">
    <property type="nucleotide sequence ID" value="NZ_JAVDTT010000005.1"/>
</dbReference>
<evidence type="ECO:0000313" key="1">
    <source>
        <dbReference type="EMBL" id="MDR6843112.1"/>
    </source>
</evidence>
<sequence>MTTDAIVDSTDHAGPFAAAPALSPIPVMLVGTSYPTTHGDWKGIFIRQMVESLARREDIRLHTWCPPGPMPANVRTAWIDDDARWLLRLMERGGIAHLLRKNPLLGLKTALGLMWRLRRSYASSDASLFHLNWLQNVLTLPNDRRPLLVTALGTDMQLLRLPLMRSLLLRKFAARRTVLCPNAAWMVAPLANAFGDVADIRYVPLGIDSAWFRIERSPAPDGIHRWICVSRLTSGKLGPLFEWCAPHFSGRERELHLFGPMQEQITVPDWVHYHGAATPEQLREEWFPRATGLITLSRHAEGRPQVMLEAMAAGLPILASRLPAHEDIVSHSITGWLCDDSTTVSSCLDAGEDLAYNSMIGSRAREWCRSETGDWDDCAARYCALYRTLLTGEEQ</sequence>
<dbReference type="Proteomes" id="UP001254759">
    <property type="component" value="Unassembled WGS sequence"/>
</dbReference>